<comment type="subcellular location">
    <subcellularLocation>
        <location evidence="8">Cell inner membrane</location>
        <topology evidence="8">Single-pass type I membrane protein</topology>
    </subcellularLocation>
    <text evidence="8">Localizes to the Z ring in an FtsZ-dependent manner.</text>
</comment>
<feature type="compositionally biased region" description="Pro residues" evidence="10">
    <location>
        <begin position="129"/>
        <end position="142"/>
    </location>
</feature>
<feature type="region of interest" description="Disordered" evidence="10">
    <location>
        <begin position="30"/>
        <end position="211"/>
    </location>
</feature>
<sequence length="368" mass="39288">MDELRWILLGLGVVIIVGVYGYARLQDWRRDGPPWRRRTSTEREPFAGYDEPDIDADDPLTVDPIEPVADRGGDDGSDNDGILGPARVVSEGGTAPEDPAAPPERAAPEEPVAEEVSVSPHHHRRDEPAPQPEPSPADPPIPAFLRARGRQQPAAGPAAEQRPAPAPRPEPAPAPSPAAPSAPAGPVEEPELDLGFPPEPEPAPEPAAPPVESMPADIDGEEKVIALSVMAPTGREYNGADLAAVLESAGLRLTPQGIFRRGLDTGEGTVALFTAANIIEPGTFDAQDPASVSTPGVVLIMQLPGPFDGLAIFEQMLTTARRLADTLGGQLLDGRRCDLTTQAIEHIREELLEYRRRAHLASRSRRRS</sequence>
<dbReference type="InterPro" id="IPR036765">
    <property type="entry name" value="ZipA_FtsZ-bd_C_sf"/>
</dbReference>
<dbReference type="RefSeq" id="WP_367966907.1">
    <property type="nucleotide sequence ID" value="NZ_JBAKFJ010000001.1"/>
</dbReference>
<comment type="caution">
    <text evidence="12">The sequence shown here is derived from an EMBL/GenBank/DDBJ whole genome shotgun (WGS) entry which is preliminary data.</text>
</comment>
<dbReference type="PANTHER" id="PTHR38685">
    <property type="entry name" value="CELL DIVISION PROTEIN ZIPA"/>
    <property type="match status" value="1"/>
</dbReference>
<dbReference type="Pfam" id="PF04354">
    <property type="entry name" value="ZipA_C"/>
    <property type="match status" value="1"/>
</dbReference>
<protein>
    <recommendedName>
        <fullName evidence="8 9">Cell division protein ZipA</fullName>
    </recommendedName>
</protein>
<keyword evidence="7 8" id="KW-0131">Cell cycle</keyword>
<feature type="compositionally biased region" description="Pro residues" evidence="10">
    <location>
        <begin position="197"/>
        <end position="209"/>
    </location>
</feature>
<dbReference type="GO" id="GO:0051301">
    <property type="term" value="P:cell division"/>
    <property type="evidence" value="ECO:0007669"/>
    <property type="project" value="UniProtKB-KW"/>
</dbReference>
<dbReference type="SUPFAM" id="SSF64383">
    <property type="entry name" value="Cell-division protein ZipA, C-terminal domain"/>
    <property type="match status" value="1"/>
</dbReference>
<feature type="compositionally biased region" description="Basic and acidic residues" evidence="10">
    <location>
        <begin position="30"/>
        <end position="45"/>
    </location>
</feature>
<evidence type="ECO:0000256" key="3">
    <source>
        <dbReference type="ARBA" id="ARBA00022618"/>
    </source>
</evidence>
<dbReference type="InterPro" id="IPR011919">
    <property type="entry name" value="Cell_div_ZipA"/>
</dbReference>
<proteinExistence type="inferred from homology"/>
<evidence type="ECO:0000313" key="12">
    <source>
        <dbReference type="EMBL" id="MEX0386434.1"/>
    </source>
</evidence>
<feature type="transmembrane region" description="Helical" evidence="8">
    <location>
        <begin position="6"/>
        <end position="23"/>
    </location>
</feature>
<dbReference type="Proteomes" id="UP001556653">
    <property type="component" value="Unassembled WGS sequence"/>
</dbReference>
<organism evidence="12 13">
    <name type="scientific">Spiribacter onubensis</name>
    <dbReference type="NCBI Taxonomy" id="3122420"/>
    <lineage>
        <taxon>Bacteria</taxon>
        <taxon>Pseudomonadati</taxon>
        <taxon>Pseudomonadota</taxon>
        <taxon>Gammaproteobacteria</taxon>
        <taxon>Chromatiales</taxon>
        <taxon>Ectothiorhodospiraceae</taxon>
        <taxon>Spiribacter</taxon>
    </lineage>
</organism>
<keyword evidence="3 8" id="KW-0132">Cell division</keyword>
<dbReference type="NCBIfam" id="TIGR02205">
    <property type="entry name" value="septum_zipA"/>
    <property type="match status" value="1"/>
</dbReference>
<reference evidence="12 13" key="1">
    <citation type="submission" date="2024-02" db="EMBL/GenBank/DDBJ databases">
        <title>New especies of Spiribacter isolated from saline water.</title>
        <authorList>
            <person name="Leon M.J."/>
            <person name="De La Haba R."/>
            <person name="Sanchez-Porro C."/>
            <person name="Ventosa A."/>
        </authorList>
    </citation>
    <scope>NUCLEOTIDE SEQUENCE [LARGE SCALE GENOMIC DNA]</scope>
    <source>
        <strain evidence="13">ag22IC4-227</strain>
    </source>
</reference>
<evidence type="ECO:0000259" key="11">
    <source>
        <dbReference type="SMART" id="SM00771"/>
    </source>
</evidence>
<evidence type="ECO:0000256" key="1">
    <source>
        <dbReference type="ARBA" id="ARBA00022475"/>
    </source>
</evidence>
<evidence type="ECO:0000256" key="10">
    <source>
        <dbReference type="SAM" id="MobiDB-lite"/>
    </source>
</evidence>
<keyword evidence="1 8" id="KW-1003">Cell membrane</keyword>
<dbReference type="PANTHER" id="PTHR38685:SF1">
    <property type="entry name" value="CELL DIVISION PROTEIN ZIPA"/>
    <property type="match status" value="1"/>
</dbReference>
<feature type="compositionally biased region" description="Pro residues" evidence="10">
    <location>
        <begin position="164"/>
        <end position="180"/>
    </location>
</feature>
<dbReference type="EMBL" id="JBAKFJ010000001">
    <property type="protein sequence ID" value="MEX0386434.1"/>
    <property type="molecule type" value="Genomic_DNA"/>
</dbReference>
<dbReference type="InterPro" id="IPR007449">
    <property type="entry name" value="ZipA_FtsZ-bd_C"/>
</dbReference>
<gene>
    <name evidence="8 12" type="primary">zipA</name>
    <name evidence="12" type="ORF">V6X64_05405</name>
</gene>
<keyword evidence="13" id="KW-1185">Reference proteome</keyword>
<feature type="compositionally biased region" description="Low complexity" evidence="10">
    <location>
        <begin position="150"/>
        <end position="163"/>
    </location>
</feature>
<evidence type="ECO:0000256" key="7">
    <source>
        <dbReference type="ARBA" id="ARBA00023306"/>
    </source>
</evidence>
<evidence type="ECO:0000256" key="6">
    <source>
        <dbReference type="ARBA" id="ARBA00023136"/>
    </source>
</evidence>
<dbReference type="SMART" id="SM00771">
    <property type="entry name" value="ZipA_C"/>
    <property type="match status" value="1"/>
</dbReference>
<comment type="similarity">
    <text evidence="8 9">Belongs to the ZipA family.</text>
</comment>
<keyword evidence="5 8" id="KW-1133">Transmembrane helix</keyword>
<dbReference type="Gene3D" id="3.30.1400.10">
    <property type="entry name" value="ZipA, C-terminal FtsZ-binding domain"/>
    <property type="match status" value="1"/>
</dbReference>
<keyword evidence="6 8" id="KW-0472">Membrane</keyword>
<evidence type="ECO:0000256" key="2">
    <source>
        <dbReference type="ARBA" id="ARBA00022519"/>
    </source>
</evidence>
<evidence type="ECO:0000256" key="9">
    <source>
        <dbReference type="RuleBase" id="RU003612"/>
    </source>
</evidence>
<comment type="subunit">
    <text evidence="8">Interacts with FtsZ via their C-terminal domains.</text>
</comment>
<evidence type="ECO:0000256" key="8">
    <source>
        <dbReference type="HAMAP-Rule" id="MF_00509"/>
    </source>
</evidence>
<comment type="function">
    <text evidence="8 9">Essential cell division protein that stabilizes the FtsZ protofilaments by cross-linking them and that serves as a cytoplasmic membrane anchor for the Z ring. Also required for the recruitment to the septal ring of downstream cell division proteins.</text>
</comment>
<name>A0ABV3SBJ3_9GAMM</name>
<keyword evidence="4 8" id="KW-0812">Transmembrane</keyword>
<feature type="compositionally biased region" description="Acidic residues" evidence="10">
    <location>
        <begin position="50"/>
        <end position="60"/>
    </location>
</feature>
<accession>A0ABV3SBJ3</accession>
<dbReference type="HAMAP" id="MF_00509">
    <property type="entry name" value="ZipA"/>
    <property type="match status" value="1"/>
</dbReference>
<evidence type="ECO:0000256" key="4">
    <source>
        <dbReference type="ARBA" id="ARBA00022692"/>
    </source>
</evidence>
<keyword evidence="2 8" id="KW-0997">Cell inner membrane</keyword>
<evidence type="ECO:0000313" key="13">
    <source>
        <dbReference type="Proteomes" id="UP001556653"/>
    </source>
</evidence>
<feature type="domain" description="ZipA C-terminal FtsZ-binding" evidence="11">
    <location>
        <begin position="221"/>
        <end position="351"/>
    </location>
</feature>
<evidence type="ECO:0000256" key="5">
    <source>
        <dbReference type="ARBA" id="ARBA00022989"/>
    </source>
</evidence>